<reference evidence="1" key="2">
    <citation type="submission" date="2016-06" db="EMBL/GenBank/DDBJ databases">
        <title>The genome of a short-lived fish provides insights into sex chromosome evolution and the genetic control of aging.</title>
        <authorList>
            <person name="Reichwald K."/>
            <person name="Felder M."/>
            <person name="Petzold A."/>
            <person name="Koch P."/>
            <person name="Groth M."/>
            <person name="Platzer M."/>
        </authorList>
    </citation>
    <scope>NUCLEOTIDE SEQUENCE</scope>
    <source>
        <tissue evidence="1">Brain</tissue>
    </source>
</reference>
<dbReference type="AlphaFoldDB" id="A0A1A8KP49"/>
<accession>A0A1A8KP49</accession>
<dbReference type="EMBL" id="HAEE01014107">
    <property type="protein sequence ID" value="SBR34157.1"/>
    <property type="molecule type" value="Transcribed_RNA"/>
</dbReference>
<organism evidence="1">
    <name type="scientific">Nothobranchius kuhntae</name>
    <name type="common">Beira killifish</name>
    <dbReference type="NCBI Taxonomy" id="321403"/>
    <lineage>
        <taxon>Eukaryota</taxon>
        <taxon>Metazoa</taxon>
        <taxon>Chordata</taxon>
        <taxon>Craniata</taxon>
        <taxon>Vertebrata</taxon>
        <taxon>Euteleostomi</taxon>
        <taxon>Actinopterygii</taxon>
        <taxon>Neopterygii</taxon>
        <taxon>Teleostei</taxon>
        <taxon>Neoteleostei</taxon>
        <taxon>Acanthomorphata</taxon>
        <taxon>Ovalentaria</taxon>
        <taxon>Atherinomorphae</taxon>
        <taxon>Cyprinodontiformes</taxon>
        <taxon>Nothobranchiidae</taxon>
        <taxon>Nothobranchius</taxon>
    </lineage>
</organism>
<gene>
    <name evidence="1" type="primary">Nfu_g_1_013585</name>
</gene>
<evidence type="ECO:0000313" key="1">
    <source>
        <dbReference type="EMBL" id="SBR34157.1"/>
    </source>
</evidence>
<feature type="non-terminal residue" evidence="1">
    <location>
        <position position="1"/>
    </location>
</feature>
<name>A0A1A8KP49_NOTKU</name>
<proteinExistence type="predicted"/>
<reference evidence="1" key="1">
    <citation type="submission" date="2016-05" db="EMBL/GenBank/DDBJ databases">
        <authorList>
            <person name="Lavstsen T."/>
            <person name="Jespersen J.S."/>
        </authorList>
    </citation>
    <scope>NUCLEOTIDE SEQUENCE</scope>
    <source>
        <tissue evidence="1">Brain</tissue>
    </source>
</reference>
<sequence>QLNASSPRGRAANRNKSGWHKLFFGTSPRTFGWLDLEQLKQQVWFLLIIENHQDISRTLIM</sequence>
<protein>
    <submittedName>
        <fullName evidence="1">Uncharacterized protein</fullName>
    </submittedName>
</protein>